<dbReference type="SUPFAM" id="SSF46689">
    <property type="entry name" value="Homeodomain-like"/>
    <property type="match status" value="2"/>
</dbReference>
<dbReference type="SMART" id="SM00342">
    <property type="entry name" value="HTH_ARAC"/>
    <property type="match status" value="1"/>
</dbReference>
<dbReference type="OrthoDB" id="745435at2"/>
<dbReference type="PROSITE" id="PS00041">
    <property type="entry name" value="HTH_ARAC_FAMILY_1"/>
    <property type="match status" value="1"/>
</dbReference>
<evidence type="ECO:0000256" key="1">
    <source>
        <dbReference type="ARBA" id="ARBA00023015"/>
    </source>
</evidence>
<accession>A0A979G8V1</accession>
<reference evidence="6" key="1">
    <citation type="submission" date="2009-08" db="EMBL/GenBank/DDBJ databases">
        <title>The complete genome of Chitinophaga pinensis DSM 2588.</title>
        <authorList>
            <consortium name="US DOE Joint Genome Institute (JGI-PGF)"/>
            <person name="Lucas S."/>
            <person name="Copeland A."/>
            <person name="Lapidus A."/>
            <person name="Glavina del Rio T."/>
            <person name="Dalin E."/>
            <person name="Tice H."/>
            <person name="Bruce D."/>
            <person name="Goodwin L."/>
            <person name="Pitluck S."/>
            <person name="Kyrpides N."/>
            <person name="Mavromatis K."/>
            <person name="Ivanova N."/>
            <person name="Mikhailova N."/>
            <person name="Sims D."/>
            <person name="Meinche L."/>
            <person name="Brettin T."/>
            <person name="Detter J.C."/>
            <person name="Han C."/>
            <person name="Larimer F."/>
            <person name="Land M."/>
            <person name="Hauser L."/>
            <person name="Markowitz V."/>
            <person name="Cheng J.-F."/>
            <person name="Hugenholtz P."/>
            <person name="Woyke T."/>
            <person name="Wu D."/>
            <person name="Spring S."/>
            <person name="Klenk H.-P."/>
            <person name="Eisen J.A."/>
        </authorList>
    </citation>
    <scope>NUCLEOTIDE SEQUENCE [LARGE SCALE GENOMIC DNA]</scope>
    <source>
        <strain evidence="6">ATCC 43595 / DSM 2588 / LMG 13176 / NBRC 15968 / NCIMB 11800 / UQM 2034</strain>
    </source>
</reference>
<dbReference type="GO" id="GO:0003700">
    <property type="term" value="F:DNA-binding transcription factor activity"/>
    <property type="evidence" value="ECO:0007669"/>
    <property type="project" value="InterPro"/>
</dbReference>
<dbReference type="PRINTS" id="PR00032">
    <property type="entry name" value="HTHARAC"/>
</dbReference>
<dbReference type="Gene3D" id="1.10.10.60">
    <property type="entry name" value="Homeodomain-like"/>
    <property type="match status" value="2"/>
</dbReference>
<dbReference type="AlphaFoldDB" id="A0A979G8V1"/>
<keyword evidence="2" id="KW-0238">DNA-binding</keyword>
<evidence type="ECO:0000256" key="3">
    <source>
        <dbReference type="ARBA" id="ARBA00023163"/>
    </source>
</evidence>
<dbReference type="PROSITE" id="PS01124">
    <property type="entry name" value="HTH_ARAC_FAMILY_2"/>
    <property type="match status" value="1"/>
</dbReference>
<feature type="domain" description="HTH araC/xylS-type" evidence="4">
    <location>
        <begin position="191"/>
        <end position="289"/>
    </location>
</feature>
<reference evidence="5 6" key="2">
    <citation type="journal article" date="2010" name="Stand. Genomic Sci.">
        <title>Complete genome sequence of Chitinophaga pinensis type strain (UQM 2034).</title>
        <authorList>
            <person name="Glavina Del Rio T."/>
            <person name="Abt B."/>
            <person name="Spring S."/>
            <person name="Lapidus A."/>
            <person name="Nolan M."/>
            <person name="Tice H."/>
            <person name="Copeland A."/>
            <person name="Cheng J.F."/>
            <person name="Chen F."/>
            <person name="Bruce D."/>
            <person name="Goodwin L."/>
            <person name="Pitluck S."/>
            <person name="Ivanova N."/>
            <person name="Mavromatis K."/>
            <person name="Mikhailova N."/>
            <person name="Pati A."/>
            <person name="Chen A."/>
            <person name="Palaniappan K."/>
            <person name="Land M."/>
            <person name="Hauser L."/>
            <person name="Chang Y.J."/>
            <person name="Jeffries C.D."/>
            <person name="Chain P."/>
            <person name="Saunders E."/>
            <person name="Detter J.C."/>
            <person name="Brettin T."/>
            <person name="Rohde M."/>
            <person name="Goker M."/>
            <person name="Bristow J."/>
            <person name="Eisen J.A."/>
            <person name="Markowitz V."/>
            <person name="Hugenholtz P."/>
            <person name="Kyrpides N.C."/>
            <person name="Klenk H.P."/>
            <person name="Lucas S."/>
        </authorList>
    </citation>
    <scope>NUCLEOTIDE SEQUENCE [LARGE SCALE GENOMIC DNA]</scope>
    <source>
        <strain evidence="6">ATCC 43595 / DSM 2588 / LMG 13176 / NBRC 15968 / NCIMB 11800 / UQM 2034</strain>
    </source>
</reference>
<dbReference type="PANTHER" id="PTHR43280">
    <property type="entry name" value="ARAC-FAMILY TRANSCRIPTIONAL REGULATOR"/>
    <property type="match status" value="1"/>
</dbReference>
<name>A0A979G8V1_CHIPD</name>
<dbReference type="GO" id="GO:0043565">
    <property type="term" value="F:sequence-specific DNA binding"/>
    <property type="evidence" value="ECO:0007669"/>
    <property type="project" value="InterPro"/>
</dbReference>
<dbReference type="InterPro" id="IPR009057">
    <property type="entry name" value="Homeodomain-like_sf"/>
</dbReference>
<evidence type="ECO:0000313" key="6">
    <source>
        <dbReference type="Proteomes" id="UP000002215"/>
    </source>
</evidence>
<dbReference type="KEGG" id="cpi:Cpin_5388"/>
<dbReference type="Proteomes" id="UP000002215">
    <property type="component" value="Chromosome"/>
</dbReference>
<dbReference type="InterPro" id="IPR018060">
    <property type="entry name" value="HTH_AraC"/>
</dbReference>
<evidence type="ECO:0000259" key="4">
    <source>
        <dbReference type="PROSITE" id="PS01124"/>
    </source>
</evidence>
<dbReference type="SUPFAM" id="SSF51215">
    <property type="entry name" value="Regulatory protein AraC"/>
    <property type="match status" value="1"/>
</dbReference>
<sequence>MLNDTILQKKVLREITSLGVHDCCSIFFRHKRQFAFPLHTHEELELNLVLGGAGIQRIIGDHIGHIGHAELVLVGPNLPHGWFTLDDREEDILEVTLQFRKELFTEGFLNTELLHAIRKLLDNAGRGILFTPDVAERVYEKLLALDKMSGFDSFIGLLSLLHELSVAKDTTLLSSVSFSREEIVSESRQLEQAFEYMNRHYGNPIALTAIAKVVHMSEASFSRFMKAQTGLTFTENLVELRLGHVARMLVTTQLTIAEIAYHCGFNNMANFNKLFKRHKGCTPKEYRSNYNRQMSGGN</sequence>
<dbReference type="Pfam" id="PF12833">
    <property type="entry name" value="HTH_18"/>
    <property type="match status" value="1"/>
</dbReference>
<keyword evidence="1" id="KW-0805">Transcription regulation</keyword>
<organism evidence="5 6">
    <name type="scientific">Chitinophaga pinensis (strain ATCC 43595 / DSM 2588 / LMG 13176 / NBRC 15968 / NCIMB 11800 / UQM 2034)</name>
    <dbReference type="NCBI Taxonomy" id="485918"/>
    <lineage>
        <taxon>Bacteria</taxon>
        <taxon>Pseudomonadati</taxon>
        <taxon>Bacteroidota</taxon>
        <taxon>Chitinophagia</taxon>
        <taxon>Chitinophagales</taxon>
        <taxon>Chitinophagaceae</taxon>
        <taxon>Chitinophaga</taxon>
    </lineage>
</organism>
<dbReference type="EMBL" id="CP001699">
    <property type="protein sequence ID" value="ACU62818.1"/>
    <property type="molecule type" value="Genomic_DNA"/>
</dbReference>
<evidence type="ECO:0000256" key="2">
    <source>
        <dbReference type="ARBA" id="ARBA00023125"/>
    </source>
</evidence>
<protein>
    <submittedName>
        <fullName evidence="5">Transcriptional regulator, AraC family</fullName>
    </submittedName>
</protein>
<keyword evidence="3" id="KW-0804">Transcription</keyword>
<gene>
    <name evidence="5" type="ordered locus">Cpin_5388</name>
</gene>
<dbReference type="PANTHER" id="PTHR43280:SF27">
    <property type="entry name" value="TRANSCRIPTIONAL REGULATOR MTLR"/>
    <property type="match status" value="1"/>
</dbReference>
<evidence type="ECO:0000313" key="5">
    <source>
        <dbReference type="EMBL" id="ACU62818.1"/>
    </source>
</evidence>
<dbReference type="InterPro" id="IPR037923">
    <property type="entry name" value="HTH-like"/>
</dbReference>
<dbReference type="InterPro" id="IPR018062">
    <property type="entry name" value="HTH_AraC-typ_CS"/>
</dbReference>
<dbReference type="RefSeq" id="WP_012792986.1">
    <property type="nucleotide sequence ID" value="NC_013132.1"/>
</dbReference>
<dbReference type="InterPro" id="IPR020449">
    <property type="entry name" value="Tscrpt_reg_AraC-type_HTH"/>
</dbReference>
<proteinExistence type="predicted"/>